<dbReference type="SMART" id="SM00490">
    <property type="entry name" value="HELICc"/>
    <property type="match status" value="1"/>
</dbReference>
<dbReference type="STRING" id="554065.E1ZGB6"/>
<dbReference type="GO" id="GO:0004520">
    <property type="term" value="F:DNA endonuclease activity"/>
    <property type="evidence" value="ECO:0007669"/>
    <property type="project" value="TreeGrafter"/>
</dbReference>
<dbReference type="PROSITE" id="PS51194">
    <property type="entry name" value="HELICASE_CTER"/>
    <property type="match status" value="1"/>
</dbReference>
<dbReference type="InterPro" id="IPR049730">
    <property type="entry name" value="SNF2/RAD54-like_C"/>
</dbReference>
<feature type="region of interest" description="Disordered" evidence="2">
    <location>
        <begin position="625"/>
        <end position="698"/>
    </location>
</feature>
<evidence type="ECO:0000259" key="3">
    <source>
        <dbReference type="PROSITE" id="PS51192"/>
    </source>
</evidence>
<dbReference type="Pfam" id="PF00176">
    <property type="entry name" value="SNF2-rel_dom"/>
    <property type="match status" value="1"/>
</dbReference>
<dbReference type="eggNOG" id="KOG1000">
    <property type="taxonomic scope" value="Eukaryota"/>
</dbReference>
<evidence type="ECO:0008006" key="7">
    <source>
        <dbReference type="Google" id="ProtNLM"/>
    </source>
</evidence>
<evidence type="ECO:0000313" key="6">
    <source>
        <dbReference type="Proteomes" id="UP000008141"/>
    </source>
</evidence>
<protein>
    <recommendedName>
        <fullName evidence="7">DNA annealing helicase and endonuclease ZRANB3</fullName>
    </recommendedName>
</protein>
<gene>
    <name evidence="5" type="ORF">CHLNCDRAFT_57917</name>
</gene>
<dbReference type="InParanoid" id="E1ZGB6"/>
<dbReference type="InterPro" id="IPR000330">
    <property type="entry name" value="SNF2_N"/>
</dbReference>
<dbReference type="CDD" id="cd18793">
    <property type="entry name" value="SF2_C_SNF"/>
    <property type="match status" value="1"/>
</dbReference>
<dbReference type="InterPro" id="IPR038718">
    <property type="entry name" value="SNF2-like_sf"/>
</dbReference>
<dbReference type="GO" id="GO:0006281">
    <property type="term" value="P:DNA repair"/>
    <property type="evidence" value="ECO:0007669"/>
    <property type="project" value="TreeGrafter"/>
</dbReference>
<dbReference type="PANTHER" id="PTHR45766:SF5">
    <property type="entry name" value="SNF2 DOMAIN-CONTAINING PROTEIN _ HELICASE DOMAIN-CONTAINING PROTEIN _ HNH ENDONUCLEASE DOMAIN-CONTAINING PROTEIN"/>
    <property type="match status" value="1"/>
</dbReference>
<dbReference type="RefSeq" id="XP_005847228.1">
    <property type="nucleotide sequence ID" value="XM_005847166.1"/>
</dbReference>
<dbReference type="InterPro" id="IPR014001">
    <property type="entry name" value="Helicase_ATP-bd"/>
</dbReference>
<evidence type="ECO:0000256" key="2">
    <source>
        <dbReference type="SAM" id="MobiDB-lite"/>
    </source>
</evidence>
<dbReference type="FunCoup" id="E1ZGB6">
    <property type="interactions" value="1361"/>
</dbReference>
<dbReference type="GeneID" id="17354692"/>
<evidence type="ECO:0000259" key="4">
    <source>
        <dbReference type="PROSITE" id="PS51194"/>
    </source>
</evidence>
<dbReference type="KEGG" id="cvr:CHLNCDRAFT_57917"/>
<name>E1ZGB6_CHLVA</name>
<accession>E1ZGB6</accession>
<dbReference type="Gene3D" id="3.40.50.300">
    <property type="entry name" value="P-loop containing nucleotide triphosphate hydrolases"/>
    <property type="match status" value="1"/>
</dbReference>
<dbReference type="Proteomes" id="UP000008141">
    <property type="component" value="Unassembled WGS sequence"/>
</dbReference>
<feature type="region of interest" description="Disordered" evidence="2">
    <location>
        <begin position="255"/>
        <end position="277"/>
    </location>
</feature>
<feature type="domain" description="Helicase ATP-binding" evidence="3">
    <location>
        <begin position="364"/>
        <end position="553"/>
    </location>
</feature>
<feature type="compositionally biased region" description="Acidic residues" evidence="2">
    <location>
        <begin position="672"/>
        <end position="684"/>
    </location>
</feature>
<dbReference type="EMBL" id="GL433845">
    <property type="protein sequence ID" value="EFN55126.1"/>
    <property type="molecule type" value="Genomic_DNA"/>
</dbReference>
<dbReference type="InterPro" id="IPR027417">
    <property type="entry name" value="P-loop_NTPase"/>
</dbReference>
<dbReference type="PANTHER" id="PTHR45766">
    <property type="entry name" value="DNA ANNEALING HELICASE AND ENDONUCLEASE ZRANB3 FAMILY MEMBER"/>
    <property type="match status" value="1"/>
</dbReference>
<dbReference type="GO" id="GO:0031297">
    <property type="term" value="P:replication fork processing"/>
    <property type="evidence" value="ECO:0007669"/>
    <property type="project" value="TreeGrafter"/>
</dbReference>
<feature type="domain" description="Helicase C-terminal" evidence="4">
    <location>
        <begin position="743"/>
        <end position="903"/>
    </location>
</feature>
<dbReference type="OrthoDB" id="2801544at2759"/>
<reference evidence="5 6" key="1">
    <citation type="journal article" date="2010" name="Plant Cell">
        <title>The Chlorella variabilis NC64A genome reveals adaptation to photosymbiosis, coevolution with viruses, and cryptic sex.</title>
        <authorList>
            <person name="Blanc G."/>
            <person name="Duncan G."/>
            <person name="Agarkova I."/>
            <person name="Borodovsky M."/>
            <person name="Gurnon J."/>
            <person name="Kuo A."/>
            <person name="Lindquist E."/>
            <person name="Lucas S."/>
            <person name="Pangilinan J."/>
            <person name="Polle J."/>
            <person name="Salamov A."/>
            <person name="Terry A."/>
            <person name="Yamada T."/>
            <person name="Dunigan D.D."/>
            <person name="Grigoriev I.V."/>
            <person name="Claverie J.M."/>
            <person name="Van Etten J.L."/>
        </authorList>
    </citation>
    <scope>NUCLEOTIDE SEQUENCE [LARGE SCALE GENOMIC DNA]</scope>
    <source>
        <strain evidence="5 6">NC64A</strain>
    </source>
</reference>
<feature type="compositionally biased region" description="Low complexity" evidence="2">
    <location>
        <begin position="255"/>
        <end position="266"/>
    </location>
</feature>
<dbReference type="Gene3D" id="3.40.50.10810">
    <property type="entry name" value="Tandem AAA-ATPase domain"/>
    <property type="match status" value="1"/>
</dbReference>
<organism evidence="6">
    <name type="scientific">Chlorella variabilis</name>
    <name type="common">Green alga</name>
    <dbReference type="NCBI Taxonomy" id="554065"/>
    <lineage>
        <taxon>Eukaryota</taxon>
        <taxon>Viridiplantae</taxon>
        <taxon>Chlorophyta</taxon>
        <taxon>core chlorophytes</taxon>
        <taxon>Trebouxiophyceae</taxon>
        <taxon>Chlorellales</taxon>
        <taxon>Chlorellaceae</taxon>
        <taxon>Chlorella clade</taxon>
        <taxon>Chlorella</taxon>
    </lineage>
</organism>
<dbReference type="SMART" id="SM00487">
    <property type="entry name" value="DEXDc"/>
    <property type="match status" value="1"/>
</dbReference>
<feature type="region of interest" description="Disordered" evidence="2">
    <location>
        <begin position="22"/>
        <end position="70"/>
    </location>
</feature>
<dbReference type="GO" id="GO:0016787">
    <property type="term" value="F:hydrolase activity"/>
    <property type="evidence" value="ECO:0007669"/>
    <property type="project" value="UniProtKB-KW"/>
</dbReference>
<evidence type="ECO:0000313" key="5">
    <source>
        <dbReference type="EMBL" id="EFN55126.1"/>
    </source>
</evidence>
<dbReference type="GO" id="GO:0005524">
    <property type="term" value="F:ATP binding"/>
    <property type="evidence" value="ECO:0007669"/>
    <property type="project" value="InterPro"/>
</dbReference>
<proteinExistence type="predicted"/>
<dbReference type="SUPFAM" id="SSF52540">
    <property type="entry name" value="P-loop containing nucleoside triphosphate hydrolases"/>
    <property type="match status" value="2"/>
</dbReference>
<evidence type="ECO:0000256" key="1">
    <source>
        <dbReference type="ARBA" id="ARBA00022801"/>
    </source>
</evidence>
<dbReference type="GO" id="GO:0043596">
    <property type="term" value="C:nuclear replication fork"/>
    <property type="evidence" value="ECO:0007669"/>
    <property type="project" value="TreeGrafter"/>
</dbReference>
<keyword evidence="1" id="KW-0378">Hydrolase</keyword>
<dbReference type="PROSITE" id="PS51192">
    <property type="entry name" value="HELICASE_ATP_BIND_1"/>
    <property type="match status" value="1"/>
</dbReference>
<dbReference type="AlphaFoldDB" id="E1ZGB6"/>
<keyword evidence="6" id="KW-1185">Reference proteome</keyword>
<dbReference type="Pfam" id="PF00271">
    <property type="entry name" value="Helicase_C"/>
    <property type="match status" value="1"/>
</dbReference>
<dbReference type="InterPro" id="IPR001650">
    <property type="entry name" value="Helicase_C-like"/>
</dbReference>
<sequence length="914" mass="97200">MSWDDEGEEEWDLDALALLEANALASRQQHKPPEQQQHTTASAEARPQGPPPAAAGPAAAPQQLNGSAARPPLTAQDLCHRTRHFAKLPPPLLRPMHDRCPGVYGRGCGGTVQLVNLAAVGLSFWACSNVSCAYREYPPPRKLSPELCIVLDRHRGAIEVAAMLGAEDAIRFCGGVAVVLRAAGVDMRRALAVLATVPGPEEASVCPPAAVTASAAPHVQAQAAQATTAAAQVVLGLPAVPPGVPASSSVAATSQSASAAAQEAAPAQPPPAPMAAASASPPSLWPVVFPLSEYERLSSTLVQFGRKSGVTLLPNAGMIPIPTLRAARGAWRVPPPPAEVRALYARMPAFLEAALLPFQREGVLFGLARAGRCLIADEMGVGKTVQAIALASCFQEEWPLLVIVPASLRLVWAEELEKWLPHLRPACIHLVEGKEDRVARGALPLVTITSYEMMQRLTCDACKNRVVQGAGMRAGRRPSCRDLQNCMASQRWKVVIVDESHTLRTSNKPPDALHTEATVTAVKLARRAILLTGTPSLSRPFDLFRQVDAVAPGLLGANRICFASAYCNRREVALTVHNGERTTRWDVGGLSRGGELHDMLKAEVMLRRLKQDVLSQASGMGALGRAAKSHALPPKRRQVIRLPKPAASEWPKLAEGATRHADDSEGSASSASEDEGEEGAEDADGGGQSAKPMSAAHRTGLAKASSVIDWLMTALGARKSQRQQGGTGQKAEDEEDAAGGGDPSRDGCASTSGDSGGPKFLVFAHHKTVMNRLAAALEGAKQYAPVNYVRIDGGTDQEDRRQAVRRFHSDSAVRVALLSVTAAGVGLDFSAASVVVFAELPDEVAHVRQAEDRAHRQGQRHPVNVYFLCAKGTADDRRWQALNRSLARASACQRHRLGNRMARAVAGRKAVQRQ</sequence>
<feature type="region of interest" description="Disordered" evidence="2">
    <location>
        <begin position="718"/>
        <end position="753"/>
    </location>
</feature>